<keyword evidence="1" id="KW-0812">Transmembrane</keyword>
<gene>
    <name evidence="3" type="primary">Hypp4653</name>
    <name evidence="3" type="ORF">BLAG_LOCUS23487</name>
</gene>
<keyword evidence="1" id="KW-1133">Transmembrane helix</keyword>
<keyword evidence="4" id="KW-1185">Reference proteome</keyword>
<reference evidence="3" key="1">
    <citation type="submission" date="2022-01" db="EMBL/GenBank/DDBJ databases">
        <authorList>
            <person name="Braso-Vives M."/>
        </authorList>
    </citation>
    <scope>NUCLEOTIDE SEQUENCE</scope>
</reference>
<name>A0A8K0ACJ4_BRALA</name>
<evidence type="ECO:0000313" key="3">
    <source>
        <dbReference type="EMBL" id="CAH1271467.1"/>
    </source>
</evidence>
<accession>A0A8K0ACJ4</accession>
<keyword evidence="1" id="KW-0472">Membrane</keyword>
<feature type="transmembrane region" description="Helical" evidence="1">
    <location>
        <begin position="341"/>
        <end position="360"/>
    </location>
</feature>
<dbReference type="GO" id="GO:0016020">
    <property type="term" value="C:membrane"/>
    <property type="evidence" value="ECO:0007669"/>
    <property type="project" value="InterPro"/>
</dbReference>
<feature type="transmembrane region" description="Helical" evidence="1">
    <location>
        <begin position="106"/>
        <end position="130"/>
    </location>
</feature>
<proteinExistence type="predicted"/>
<feature type="transmembrane region" description="Helical" evidence="1">
    <location>
        <begin position="63"/>
        <end position="85"/>
    </location>
</feature>
<feature type="transmembrane region" description="Helical" evidence="1">
    <location>
        <begin position="313"/>
        <end position="334"/>
    </location>
</feature>
<dbReference type="OrthoDB" id="10025055at2759"/>
<organism evidence="3 4">
    <name type="scientific">Branchiostoma lanceolatum</name>
    <name type="common">Common lancelet</name>
    <name type="synonym">Amphioxus lanceolatum</name>
    <dbReference type="NCBI Taxonomy" id="7740"/>
    <lineage>
        <taxon>Eukaryota</taxon>
        <taxon>Metazoa</taxon>
        <taxon>Chordata</taxon>
        <taxon>Cephalochordata</taxon>
        <taxon>Leptocardii</taxon>
        <taxon>Amphioxiformes</taxon>
        <taxon>Branchiostomatidae</taxon>
        <taxon>Branchiostoma</taxon>
    </lineage>
</organism>
<feature type="transmembrane region" description="Helical" evidence="1">
    <location>
        <begin position="36"/>
        <end position="57"/>
    </location>
</feature>
<evidence type="ECO:0000313" key="4">
    <source>
        <dbReference type="Proteomes" id="UP000838412"/>
    </source>
</evidence>
<feature type="transmembrane region" description="Helical" evidence="1">
    <location>
        <begin position="163"/>
        <end position="183"/>
    </location>
</feature>
<dbReference type="InterPro" id="IPR037185">
    <property type="entry name" value="EmrE-like"/>
</dbReference>
<dbReference type="AlphaFoldDB" id="A0A8K0ACJ4"/>
<evidence type="ECO:0000256" key="1">
    <source>
        <dbReference type="SAM" id="Phobius"/>
    </source>
</evidence>
<dbReference type="EMBL" id="OV696693">
    <property type="protein sequence ID" value="CAH1271467.1"/>
    <property type="molecule type" value="Genomic_DNA"/>
</dbReference>
<dbReference type="Pfam" id="PF00892">
    <property type="entry name" value="EamA"/>
    <property type="match status" value="1"/>
</dbReference>
<dbReference type="PANTHER" id="PTHR22911">
    <property type="entry name" value="ACYL-MALONYL CONDENSING ENZYME-RELATED"/>
    <property type="match status" value="1"/>
</dbReference>
<dbReference type="InterPro" id="IPR000620">
    <property type="entry name" value="EamA_dom"/>
</dbReference>
<feature type="domain" description="EamA" evidence="2">
    <location>
        <begin position="34"/>
        <end position="179"/>
    </location>
</feature>
<protein>
    <submittedName>
        <fullName evidence="3">Hypp4653 protein</fullName>
    </submittedName>
</protein>
<feature type="transmembrane region" description="Helical" evidence="1">
    <location>
        <begin position="281"/>
        <end position="301"/>
    </location>
</feature>
<dbReference type="SUPFAM" id="SSF103481">
    <property type="entry name" value="Multidrug resistance efflux transporter EmrE"/>
    <property type="match status" value="1"/>
</dbReference>
<feature type="transmembrane region" description="Helical" evidence="1">
    <location>
        <begin position="248"/>
        <end position="269"/>
    </location>
</feature>
<dbReference type="PANTHER" id="PTHR22911:SF137">
    <property type="entry name" value="SOLUTE CARRIER FAMILY 35 MEMBER G2-RELATED"/>
    <property type="match status" value="1"/>
</dbReference>
<evidence type="ECO:0000259" key="2">
    <source>
        <dbReference type="Pfam" id="PF00892"/>
    </source>
</evidence>
<dbReference type="Proteomes" id="UP000838412">
    <property type="component" value="Chromosome 8"/>
</dbReference>
<sequence>MGLDATGRPLARMLGNRIKHASPHNCPTMKCYGKGLFSAIAAAVGYTVAALLSRRVAEAGVPAVQLVAVNEISATVAFIPLAVIFCCRDGSYTHDGPWYRYSWRTLVQLLSCGLIRVVCTSCLLVSGLLIPPGNTFAIGRGAISPLVTLLVAWRLIKESPGRVVLVGVVVRIAAIGLIVAGGVPEERTSDKSMILISDNTTQTSSFSIDISQVDNATSCANTTFLANCGTFHSANTTSTTPASLQTPYIIGNVLAFIGPIGFCFVNVMYRSLLQRLPRTTCLAFAEGIGSVFLVPIMYALVTPKWRLESDVALYLAGQGLTWVSAAYCLSISLLEEKAIVVEMLQGAAIALAFLLQYLIFDIRPSVLELIGACVIVFTIVLVSVVTWRKAMKKDIIKEILKTDGVEGKEEVKDEAATKMLNGKDMMSCQPSSVERETYV</sequence>
<feature type="transmembrane region" description="Helical" evidence="1">
    <location>
        <begin position="366"/>
        <end position="387"/>
    </location>
</feature>
<feature type="transmembrane region" description="Helical" evidence="1">
    <location>
        <begin position="136"/>
        <end position="156"/>
    </location>
</feature>